<protein>
    <submittedName>
        <fullName evidence="2">Uncharacterized protein</fullName>
    </submittedName>
</protein>
<dbReference type="EMBL" id="JACHJE010000011">
    <property type="protein sequence ID" value="MBB5127966.1"/>
    <property type="molecule type" value="Genomic_DNA"/>
</dbReference>
<sequence length="50" mass="5231">MNGQIDYRTALLALVGCGATYAAFEHPSFGTALLVGIGAVTLLHLLMKNP</sequence>
<feature type="transmembrane region" description="Helical" evidence="1">
    <location>
        <begin position="7"/>
        <end position="24"/>
    </location>
</feature>
<accession>A0A7W8FC04</accession>
<reference evidence="2 3" key="1">
    <citation type="submission" date="2020-08" db="EMBL/GenBank/DDBJ databases">
        <title>Genomic Encyclopedia of Type Strains, Phase III (KMG-III): the genomes of soil and plant-associated and newly described type strains.</title>
        <authorList>
            <person name="Whitman W."/>
        </authorList>
    </citation>
    <scope>NUCLEOTIDE SEQUENCE [LARGE SCALE GENOMIC DNA]</scope>
    <source>
        <strain evidence="2 3">CECT 3226</strain>
    </source>
</reference>
<keyword evidence="3" id="KW-1185">Reference proteome</keyword>
<dbReference type="AlphaFoldDB" id="A0A7W8FC04"/>
<proteinExistence type="predicted"/>
<evidence type="ECO:0000313" key="3">
    <source>
        <dbReference type="Proteomes" id="UP000568022"/>
    </source>
</evidence>
<evidence type="ECO:0000256" key="1">
    <source>
        <dbReference type="SAM" id="Phobius"/>
    </source>
</evidence>
<evidence type="ECO:0000313" key="2">
    <source>
        <dbReference type="EMBL" id="MBB5127966.1"/>
    </source>
</evidence>
<organism evidence="2 3">
    <name type="scientific">Streptomyces griseoloalbus</name>
    <dbReference type="NCBI Taxonomy" id="67303"/>
    <lineage>
        <taxon>Bacteria</taxon>
        <taxon>Bacillati</taxon>
        <taxon>Actinomycetota</taxon>
        <taxon>Actinomycetes</taxon>
        <taxon>Kitasatosporales</taxon>
        <taxon>Streptomycetaceae</taxon>
        <taxon>Streptomyces</taxon>
    </lineage>
</organism>
<name>A0A7W8FC04_9ACTN</name>
<comment type="caution">
    <text evidence="2">The sequence shown here is derived from an EMBL/GenBank/DDBJ whole genome shotgun (WGS) entry which is preliminary data.</text>
</comment>
<feature type="transmembrane region" description="Helical" evidence="1">
    <location>
        <begin position="30"/>
        <end position="47"/>
    </location>
</feature>
<keyword evidence="1" id="KW-0472">Membrane</keyword>
<keyword evidence="1" id="KW-1133">Transmembrane helix</keyword>
<gene>
    <name evidence="2" type="ORF">FHS32_004738</name>
</gene>
<keyword evidence="1" id="KW-0812">Transmembrane</keyword>
<dbReference type="Proteomes" id="UP000568022">
    <property type="component" value="Unassembled WGS sequence"/>
</dbReference>